<keyword evidence="1" id="KW-0805">Transcription regulation</keyword>
<dbReference type="InterPro" id="IPR036427">
    <property type="entry name" value="Bromodomain-like_sf"/>
</dbReference>
<evidence type="ECO:0000256" key="1">
    <source>
        <dbReference type="ARBA" id="ARBA00023015"/>
    </source>
</evidence>
<dbReference type="InterPro" id="IPR018359">
    <property type="entry name" value="Bromodomain_CS"/>
</dbReference>
<feature type="compositionally biased region" description="Low complexity" evidence="5">
    <location>
        <begin position="395"/>
        <end position="415"/>
    </location>
</feature>
<feature type="region of interest" description="Disordered" evidence="5">
    <location>
        <begin position="317"/>
        <end position="661"/>
    </location>
</feature>
<feature type="compositionally biased region" description="Basic and acidic residues" evidence="5">
    <location>
        <begin position="368"/>
        <end position="378"/>
    </location>
</feature>
<dbReference type="Gene3D" id="1.20.1270.220">
    <property type="match status" value="1"/>
</dbReference>
<feature type="compositionally biased region" description="Low complexity" evidence="5">
    <location>
        <begin position="468"/>
        <end position="488"/>
    </location>
</feature>
<proteinExistence type="predicted"/>
<dbReference type="OrthoDB" id="21449at2759"/>
<feature type="domain" description="Bromo" evidence="6">
    <location>
        <begin position="106"/>
        <end position="178"/>
    </location>
</feature>
<dbReference type="Pfam" id="PF17035">
    <property type="entry name" value="BET"/>
    <property type="match status" value="1"/>
</dbReference>
<dbReference type="PRINTS" id="PR00503">
    <property type="entry name" value="BROMODOMAIN"/>
</dbReference>
<feature type="compositionally biased region" description="Acidic residues" evidence="5">
    <location>
        <begin position="567"/>
        <end position="581"/>
    </location>
</feature>
<gene>
    <name evidence="8" type="ORF">HYH02_013156</name>
</gene>
<dbReference type="PANTHER" id="PTHR45926">
    <property type="entry name" value="OSJNBA0053K19.4 PROTEIN"/>
    <property type="match status" value="1"/>
</dbReference>
<evidence type="ECO:0000313" key="9">
    <source>
        <dbReference type="Proteomes" id="UP000613740"/>
    </source>
</evidence>
<feature type="region of interest" description="Disordered" evidence="5">
    <location>
        <begin position="54"/>
        <end position="83"/>
    </location>
</feature>
<dbReference type="Pfam" id="PF00439">
    <property type="entry name" value="Bromodomain"/>
    <property type="match status" value="1"/>
</dbReference>
<name>A0A835VZT1_9CHLO</name>
<organism evidence="8 9">
    <name type="scientific">Chlamydomonas schloesseri</name>
    <dbReference type="NCBI Taxonomy" id="2026947"/>
    <lineage>
        <taxon>Eukaryota</taxon>
        <taxon>Viridiplantae</taxon>
        <taxon>Chlorophyta</taxon>
        <taxon>core chlorophytes</taxon>
        <taxon>Chlorophyceae</taxon>
        <taxon>CS clade</taxon>
        <taxon>Chlamydomonadales</taxon>
        <taxon>Chlamydomonadaceae</taxon>
        <taxon>Chlamydomonas</taxon>
    </lineage>
</organism>
<accession>A0A835VZT1</accession>
<dbReference type="SMART" id="SM00297">
    <property type="entry name" value="BROMO"/>
    <property type="match status" value="1"/>
</dbReference>
<keyword evidence="2 4" id="KW-0103">Bromodomain</keyword>
<dbReference type="SUPFAM" id="SSF47370">
    <property type="entry name" value="Bromodomain"/>
    <property type="match status" value="1"/>
</dbReference>
<evidence type="ECO:0000256" key="2">
    <source>
        <dbReference type="ARBA" id="ARBA00023117"/>
    </source>
</evidence>
<feature type="compositionally biased region" description="Low complexity" evidence="5">
    <location>
        <begin position="649"/>
        <end position="661"/>
    </location>
</feature>
<feature type="compositionally biased region" description="Low complexity" evidence="5">
    <location>
        <begin position="422"/>
        <end position="445"/>
    </location>
</feature>
<evidence type="ECO:0000256" key="5">
    <source>
        <dbReference type="SAM" id="MobiDB-lite"/>
    </source>
</evidence>
<keyword evidence="9" id="KW-1185">Reference proteome</keyword>
<dbReference type="Proteomes" id="UP000613740">
    <property type="component" value="Unassembled WGS sequence"/>
</dbReference>
<dbReference type="Gene3D" id="1.20.920.10">
    <property type="entry name" value="Bromodomain-like"/>
    <property type="match status" value="1"/>
</dbReference>
<sequence length="661" mass="68513">MGLLTPEQAALARTKFEELKKLTEQRQAVNVELLTKLSRALEKVGIKPGAAAPVAVAGSKQTTSSVKRPSLPAGIPDAKRPKLDSETDKKIQDIWRLCGQAVDYLLKKKNAQIFGRPVDPARDGVPDYLKFISHPMDLGTIKSKLRERRYNDPREFAADMRLVWSNCRTYNQIGTPVRQWGDQLSDDFERKWAEYNCEQRWDDLMATRDPQNVSLDRRIASSARQLLQRVNSVHQLPEADPSRTMTSVEKRKLSIALSELQGDQLADVLNIIAENLKDVNPDDDEEIELDVDQLDNTTLWRLREYCDNVANRGAGVGGHVAPSKAAPARAAGGGGGGATGAVSRPAHDNGKQQSHAAKPAARTESGSESDRYSAEQDVKGSNMVEQPQSNGVGVGQAQPQQPQQPQQPNQQQHEGQPGEGTDGAAAEGEGGDTDMAPAATATATEADGEAEAGADTAQGTEAPEAEATEAGAEATATAAEGTEAGAQETADDAEGAMDTAPASEAAGADATTATGAEEEEEAADGGQDTEMGGTTAEAAAEAEAAEGGAADATDAEAAGAAAPSEAGDGEGEGADAAEAMEQDQPGEGGTAEEEAAEAAEAEAGVEAEVEAKEEAGEEAAAVAEAAADEGDKAETDAAAAEAEEGGGPDEANAEVAAEAAA</sequence>
<feature type="compositionally biased region" description="Low complexity" evidence="5">
    <location>
        <begin position="453"/>
        <end position="462"/>
    </location>
</feature>
<dbReference type="PROSITE" id="PS00633">
    <property type="entry name" value="BROMODOMAIN_1"/>
    <property type="match status" value="1"/>
</dbReference>
<dbReference type="InterPro" id="IPR001487">
    <property type="entry name" value="Bromodomain"/>
</dbReference>
<evidence type="ECO:0000313" key="8">
    <source>
        <dbReference type="EMBL" id="KAG2431938.1"/>
    </source>
</evidence>
<evidence type="ECO:0000259" key="7">
    <source>
        <dbReference type="PROSITE" id="PS51525"/>
    </source>
</evidence>
<dbReference type="EMBL" id="JAEHOD010000070">
    <property type="protein sequence ID" value="KAG2431938.1"/>
    <property type="molecule type" value="Genomic_DNA"/>
</dbReference>
<protein>
    <submittedName>
        <fullName evidence="8">Uncharacterized protein</fullName>
    </submittedName>
</protein>
<dbReference type="AlphaFoldDB" id="A0A835VZT1"/>
<dbReference type="PROSITE" id="PS50014">
    <property type="entry name" value="BROMODOMAIN_2"/>
    <property type="match status" value="1"/>
</dbReference>
<dbReference type="PROSITE" id="PS51525">
    <property type="entry name" value="NET"/>
    <property type="match status" value="1"/>
</dbReference>
<keyword evidence="3" id="KW-0804">Transcription</keyword>
<reference evidence="8" key="1">
    <citation type="journal article" date="2020" name="bioRxiv">
        <title>Comparative genomics of Chlamydomonas.</title>
        <authorList>
            <person name="Craig R.J."/>
            <person name="Hasan A.R."/>
            <person name="Ness R.W."/>
            <person name="Keightley P.D."/>
        </authorList>
    </citation>
    <scope>NUCLEOTIDE SEQUENCE</scope>
    <source>
        <strain evidence="8">CCAP 11/173</strain>
    </source>
</reference>
<feature type="domain" description="NET" evidence="7">
    <location>
        <begin position="235"/>
        <end position="317"/>
    </location>
</feature>
<dbReference type="InterPro" id="IPR038336">
    <property type="entry name" value="NET_sf"/>
</dbReference>
<dbReference type="InterPro" id="IPR027353">
    <property type="entry name" value="NET_dom"/>
</dbReference>
<feature type="compositionally biased region" description="Low complexity" evidence="5">
    <location>
        <begin position="498"/>
        <end position="515"/>
    </location>
</feature>
<evidence type="ECO:0000256" key="4">
    <source>
        <dbReference type="PROSITE-ProRule" id="PRU00035"/>
    </source>
</evidence>
<feature type="compositionally biased region" description="Acidic residues" evidence="5">
    <location>
        <begin position="590"/>
        <end position="608"/>
    </location>
</feature>
<feature type="compositionally biased region" description="Low complexity" evidence="5">
    <location>
        <begin position="524"/>
        <end position="566"/>
    </location>
</feature>
<comment type="caution">
    <text evidence="8">The sequence shown here is derived from an EMBL/GenBank/DDBJ whole genome shotgun (WGS) entry which is preliminary data.</text>
</comment>
<evidence type="ECO:0000259" key="6">
    <source>
        <dbReference type="PROSITE" id="PS50014"/>
    </source>
</evidence>
<evidence type="ECO:0000256" key="3">
    <source>
        <dbReference type="ARBA" id="ARBA00023163"/>
    </source>
</evidence>